<dbReference type="Proteomes" id="UP000664859">
    <property type="component" value="Unassembled WGS sequence"/>
</dbReference>
<accession>A0A835ZKI0</accession>
<dbReference type="EMBL" id="JAFCMP010000002">
    <property type="protein sequence ID" value="KAG5192755.1"/>
    <property type="molecule type" value="Genomic_DNA"/>
</dbReference>
<comment type="caution">
    <text evidence="1">The sequence shown here is derived from an EMBL/GenBank/DDBJ whole genome shotgun (WGS) entry which is preliminary data.</text>
</comment>
<proteinExistence type="predicted"/>
<name>A0A835ZKI0_9STRA</name>
<protein>
    <submittedName>
        <fullName evidence="1">Uncharacterized protein</fullName>
    </submittedName>
</protein>
<evidence type="ECO:0000313" key="2">
    <source>
        <dbReference type="Proteomes" id="UP000664859"/>
    </source>
</evidence>
<gene>
    <name evidence="1" type="ORF">JKP88DRAFT_159836</name>
</gene>
<sequence>MPRLESKYLSRVPTIFCALASTGGGKSFTTINLIRMMRAEGSINKVFLISPTADSNSIYKAILTPEDKTWDLDKNAFQHIQEVVQECEADAAKYRHDLEYEIAYKKFVSGETISHVEENLLETGGFREIKPKRPSPALVLDDIQGSILMSQSARNPLVNLVLKSRHIGEGLGLSIFFMVQTLTGCPKPIRLNVTHWAIWKTHSTREQKLIYESLGGMMSEEEFQRKLHLYTLAPHSYLFVDLWADKIADSF</sequence>
<organism evidence="1 2">
    <name type="scientific">Tribonema minus</name>
    <dbReference type="NCBI Taxonomy" id="303371"/>
    <lineage>
        <taxon>Eukaryota</taxon>
        <taxon>Sar</taxon>
        <taxon>Stramenopiles</taxon>
        <taxon>Ochrophyta</taxon>
        <taxon>PX clade</taxon>
        <taxon>Xanthophyceae</taxon>
        <taxon>Tribonematales</taxon>
        <taxon>Tribonemataceae</taxon>
        <taxon>Tribonema</taxon>
    </lineage>
</organism>
<reference evidence="1" key="1">
    <citation type="submission" date="2021-02" db="EMBL/GenBank/DDBJ databases">
        <title>First Annotated Genome of the Yellow-green Alga Tribonema minus.</title>
        <authorList>
            <person name="Mahan K.M."/>
        </authorList>
    </citation>
    <scope>NUCLEOTIDE SEQUENCE</scope>
    <source>
        <strain evidence="1">UTEX B ZZ1240</strain>
    </source>
</reference>
<keyword evidence="2" id="KW-1185">Reference proteome</keyword>
<dbReference type="OrthoDB" id="10657929at2759"/>
<evidence type="ECO:0000313" key="1">
    <source>
        <dbReference type="EMBL" id="KAG5192755.1"/>
    </source>
</evidence>
<dbReference type="AlphaFoldDB" id="A0A835ZKI0"/>